<evidence type="ECO:0000256" key="12">
    <source>
        <dbReference type="HAMAP-Rule" id="MF_00303"/>
    </source>
</evidence>
<evidence type="ECO:0000256" key="10">
    <source>
        <dbReference type="ARBA" id="ARBA00024849"/>
    </source>
</evidence>
<gene>
    <name evidence="12 17" type="primary">tig</name>
    <name evidence="17" type="ORF">CLIT_23c00980</name>
</gene>
<evidence type="ECO:0000259" key="16">
    <source>
        <dbReference type="PROSITE" id="PS50059"/>
    </source>
</evidence>
<dbReference type="SUPFAM" id="SSF109998">
    <property type="entry name" value="Triger factor/SurA peptide-binding domain-like"/>
    <property type="match status" value="1"/>
</dbReference>
<dbReference type="PANTHER" id="PTHR30560">
    <property type="entry name" value="TRIGGER FACTOR CHAPERONE AND PEPTIDYL-PROLYL CIS/TRANS ISOMERASE"/>
    <property type="match status" value="1"/>
</dbReference>
<dbReference type="GO" id="GO:0015031">
    <property type="term" value="P:protein transport"/>
    <property type="evidence" value="ECO:0007669"/>
    <property type="project" value="UniProtKB-UniRule"/>
</dbReference>
<evidence type="ECO:0000256" key="2">
    <source>
        <dbReference type="ARBA" id="ARBA00005464"/>
    </source>
</evidence>
<evidence type="ECO:0000313" key="18">
    <source>
        <dbReference type="Proteomes" id="UP000027946"/>
    </source>
</evidence>
<dbReference type="Pfam" id="PF05697">
    <property type="entry name" value="Trigger_N"/>
    <property type="match status" value="1"/>
</dbReference>
<evidence type="ECO:0000256" key="7">
    <source>
        <dbReference type="ARBA" id="ARBA00023186"/>
    </source>
</evidence>
<dbReference type="InterPro" id="IPR027304">
    <property type="entry name" value="Trigger_fact/SurA_dom_sf"/>
</dbReference>
<evidence type="ECO:0000256" key="9">
    <source>
        <dbReference type="ARBA" id="ARBA00023306"/>
    </source>
</evidence>
<dbReference type="PROSITE" id="PS50059">
    <property type="entry name" value="FKBP_PPIASE"/>
    <property type="match status" value="1"/>
</dbReference>
<dbReference type="InterPro" id="IPR001179">
    <property type="entry name" value="PPIase_FKBP_dom"/>
</dbReference>
<dbReference type="Pfam" id="PF00254">
    <property type="entry name" value="FKBP_C"/>
    <property type="match status" value="1"/>
</dbReference>
<keyword evidence="18" id="KW-1185">Reference proteome</keyword>
<dbReference type="EC" id="5.2.1.8" evidence="3 12"/>
<comment type="similarity">
    <text evidence="2 12 14">Belongs to the FKBP-type PPIase family. Tig subfamily.</text>
</comment>
<evidence type="ECO:0000256" key="1">
    <source>
        <dbReference type="ARBA" id="ARBA00000971"/>
    </source>
</evidence>
<sequence>MSAEMITKENSEVIIKLAVDSAEFGKGVDKAYKKLRGRFNIPGFRKGKAPKKVIEMNYGKGIFFEEAINIVFPDAYEKAVKELELDPVAMPEIEEVEQVEDGQDLVMKVKIAVKPEVELGEYKGVEIEKKEVSVEDEQVEKDIEVKRENNARYINVEDRGIQNDDMTIIDFKGFVDGEEFEGGAAENYNLVVGSNTFIPGFEEQLIGASVGDELDVNVSFPESYHAENLAGKPALFKVSVKEIKFKELPELDDEFAKDISEFDTIDELKADIKKQLEEEAKKQAENEMKNELVEKIVEAATVEVPEVMVENEADSMLRDFEMQLRYQGLDMDSYMKYMGKNRDELKDEMKEQALKNVKRSLVLEKIYKTEGIEVSDEEFEKEIEEMAKTYNMEVEKVKSSLRPQDMESIRESMLVKKAVEMLMDSAKIA</sequence>
<comment type="caution">
    <text evidence="17">The sequence shown here is derived from an EMBL/GenBank/DDBJ whole genome shotgun (WGS) entry which is preliminary data.</text>
</comment>
<evidence type="ECO:0000256" key="8">
    <source>
        <dbReference type="ARBA" id="ARBA00023235"/>
    </source>
</evidence>
<evidence type="ECO:0000256" key="11">
    <source>
        <dbReference type="ARBA" id="ARBA00029986"/>
    </source>
</evidence>
<dbReference type="EMBL" id="JJMM01000026">
    <property type="protein sequence ID" value="KDR93826.1"/>
    <property type="molecule type" value="Genomic_DNA"/>
</dbReference>
<dbReference type="GO" id="GO:0043335">
    <property type="term" value="P:protein unfolding"/>
    <property type="evidence" value="ECO:0007669"/>
    <property type="project" value="TreeGrafter"/>
</dbReference>
<dbReference type="RefSeq" id="WP_038267667.1">
    <property type="nucleotide sequence ID" value="NZ_FSRH01000004.1"/>
</dbReference>
<dbReference type="GO" id="GO:0044183">
    <property type="term" value="F:protein folding chaperone"/>
    <property type="evidence" value="ECO:0007669"/>
    <property type="project" value="TreeGrafter"/>
</dbReference>
<dbReference type="Proteomes" id="UP000027946">
    <property type="component" value="Unassembled WGS sequence"/>
</dbReference>
<evidence type="ECO:0000256" key="4">
    <source>
        <dbReference type="ARBA" id="ARBA00016902"/>
    </source>
</evidence>
<comment type="function">
    <text evidence="10 12">Involved in protein export. Acts as a chaperone by maintaining the newly synthesized protein in an open conformation. Functions as a peptidyl-prolyl cis-trans isomerase.</text>
</comment>
<dbReference type="Pfam" id="PF05698">
    <property type="entry name" value="Trigger_C"/>
    <property type="match status" value="1"/>
</dbReference>
<feature type="coiled-coil region" evidence="15">
    <location>
        <begin position="265"/>
        <end position="294"/>
    </location>
</feature>
<keyword evidence="5 12" id="KW-0132">Cell division</keyword>
<dbReference type="GO" id="GO:0051083">
    <property type="term" value="P:'de novo' cotranslational protein folding"/>
    <property type="evidence" value="ECO:0007669"/>
    <property type="project" value="TreeGrafter"/>
</dbReference>
<dbReference type="GO" id="GO:0005737">
    <property type="term" value="C:cytoplasm"/>
    <property type="evidence" value="ECO:0007669"/>
    <property type="project" value="UniProtKB-SubCell"/>
</dbReference>
<comment type="catalytic activity">
    <reaction evidence="1 12 13">
        <text>[protein]-peptidylproline (omega=180) = [protein]-peptidylproline (omega=0)</text>
        <dbReference type="Rhea" id="RHEA:16237"/>
        <dbReference type="Rhea" id="RHEA-COMP:10747"/>
        <dbReference type="Rhea" id="RHEA-COMP:10748"/>
        <dbReference type="ChEBI" id="CHEBI:83833"/>
        <dbReference type="ChEBI" id="CHEBI:83834"/>
        <dbReference type="EC" id="5.2.1.8"/>
    </reaction>
</comment>
<keyword evidence="6 12" id="KW-0697">Rotamase</keyword>
<dbReference type="GO" id="GO:0003755">
    <property type="term" value="F:peptidyl-prolyl cis-trans isomerase activity"/>
    <property type="evidence" value="ECO:0007669"/>
    <property type="project" value="UniProtKB-UniRule"/>
</dbReference>
<evidence type="ECO:0000256" key="13">
    <source>
        <dbReference type="PROSITE-ProRule" id="PRU00277"/>
    </source>
</evidence>
<dbReference type="OrthoDB" id="9767721at2"/>
<dbReference type="SUPFAM" id="SSF54534">
    <property type="entry name" value="FKBP-like"/>
    <property type="match status" value="1"/>
</dbReference>
<comment type="domain">
    <text evidence="12">Consists of 3 domains; the N-terminus binds the ribosome, the middle domain has PPIase activity, while the C-terminus has intrinsic chaperone activity on its own.</text>
</comment>
<dbReference type="InterPro" id="IPR008880">
    <property type="entry name" value="Trigger_fac_C"/>
</dbReference>
<dbReference type="HAMAP" id="MF_00303">
    <property type="entry name" value="Trigger_factor_Tig"/>
    <property type="match status" value="1"/>
</dbReference>
<evidence type="ECO:0000256" key="14">
    <source>
        <dbReference type="RuleBase" id="RU003914"/>
    </source>
</evidence>
<evidence type="ECO:0000313" key="17">
    <source>
        <dbReference type="EMBL" id="KDR93826.1"/>
    </source>
</evidence>
<evidence type="ECO:0000256" key="15">
    <source>
        <dbReference type="SAM" id="Coils"/>
    </source>
</evidence>
<reference evidence="17 18" key="1">
    <citation type="submission" date="2014-03" db="EMBL/GenBank/DDBJ databases">
        <title>Genome sequence of Clostridium litorale W6, DSM 5388.</title>
        <authorList>
            <person name="Poehlein A."/>
            <person name="Jagirdar A."/>
            <person name="Khonsari B."/>
            <person name="Chibani C.M."/>
            <person name="Gutierrez Gutierrez D.A."/>
            <person name="Davydova E."/>
            <person name="Alghaithi H.S."/>
            <person name="Nair K.P."/>
            <person name="Dhamotharan K."/>
            <person name="Chandran L."/>
            <person name="G W."/>
            <person name="Daniel R."/>
        </authorList>
    </citation>
    <scope>NUCLEOTIDE SEQUENCE [LARGE SCALE GENOMIC DNA]</scope>
    <source>
        <strain evidence="17 18">W6</strain>
    </source>
</reference>
<dbReference type="SUPFAM" id="SSF102735">
    <property type="entry name" value="Trigger factor ribosome-binding domain"/>
    <property type="match status" value="1"/>
</dbReference>
<dbReference type="InterPro" id="IPR005215">
    <property type="entry name" value="Trig_fac"/>
</dbReference>
<dbReference type="PANTHER" id="PTHR30560:SF3">
    <property type="entry name" value="TRIGGER FACTOR-LIKE PROTEIN TIG, CHLOROPLASTIC"/>
    <property type="match status" value="1"/>
</dbReference>
<dbReference type="AlphaFoldDB" id="A0A069R9V7"/>
<dbReference type="InterPro" id="IPR046357">
    <property type="entry name" value="PPIase_dom_sf"/>
</dbReference>
<dbReference type="Gene3D" id="3.10.50.40">
    <property type="match status" value="1"/>
</dbReference>
<proteinExistence type="inferred from homology"/>
<dbReference type="Gene3D" id="1.10.3120.10">
    <property type="entry name" value="Trigger factor, C-terminal domain"/>
    <property type="match status" value="1"/>
</dbReference>
<dbReference type="InterPro" id="IPR037041">
    <property type="entry name" value="Trigger_fac_C_sf"/>
</dbReference>
<dbReference type="InterPro" id="IPR036611">
    <property type="entry name" value="Trigger_fac_ribosome-bd_sf"/>
</dbReference>
<keyword evidence="7 12" id="KW-0143">Chaperone</keyword>
<dbReference type="NCBIfam" id="TIGR00115">
    <property type="entry name" value="tig"/>
    <property type="match status" value="1"/>
</dbReference>
<dbReference type="eggNOG" id="COG0544">
    <property type="taxonomic scope" value="Bacteria"/>
</dbReference>
<dbReference type="Gene3D" id="3.30.70.1050">
    <property type="entry name" value="Trigger factor ribosome-binding domain"/>
    <property type="match status" value="1"/>
</dbReference>
<keyword evidence="15" id="KW-0175">Coiled coil</keyword>
<dbReference type="InterPro" id="IPR008881">
    <property type="entry name" value="Trigger_fac_ribosome-bd_bac"/>
</dbReference>
<keyword evidence="12" id="KW-0963">Cytoplasm</keyword>
<comment type="subcellular location">
    <subcellularLocation>
        <location evidence="12">Cytoplasm</location>
    </subcellularLocation>
    <text evidence="12">About half TF is bound to the ribosome near the polypeptide exit tunnel while the other half is free in the cytoplasm.</text>
</comment>
<dbReference type="STRING" id="1121324.CLIT_23c00980"/>
<feature type="domain" description="PPIase FKBP-type" evidence="16">
    <location>
        <begin position="164"/>
        <end position="246"/>
    </location>
</feature>
<evidence type="ECO:0000256" key="5">
    <source>
        <dbReference type="ARBA" id="ARBA00022618"/>
    </source>
</evidence>
<dbReference type="GO" id="GO:0051301">
    <property type="term" value="P:cell division"/>
    <property type="evidence" value="ECO:0007669"/>
    <property type="project" value="UniProtKB-KW"/>
</dbReference>
<dbReference type="GO" id="GO:0043022">
    <property type="term" value="F:ribosome binding"/>
    <property type="evidence" value="ECO:0007669"/>
    <property type="project" value="TreeGrafter"/>
</dbReference>
<name>A0A069R9V7_PEPLI</name>
<dbReference type="PIRSF" id="PIRSF003095">
    <property type="entry name" value="Trigger_factor"/>
    <property type="match status" value="1"/>
</dbReference>
<dbReference type="FunFam" id="3.10.50.40:FF:000001">
    <property type="entry name" value="Trigger factor"/>
    <property type="match status" value="1"/>
</dbReference>
<evidence type="ECO:0000256" key="3">
    <source>
        <dbReference type="ARBA" id="ARBA00013194"/>
    </source>
</evidence>
<accession>A0A069R9V7</accession>
<keyword evidence="8 12" id="KW-0413">Isomerase</keyword>
<evidence type="ECO:0000256" key="6">
    <source>
        <dbReference type="ARBA" id="ARBA00023110"/>
    </source>
</evidence>
<organism evidence="17 18">
    <name type="scientific">Peptoclostridium litorale DSM 5388</name>
    <dbReference type="NCBI Taxonomy" id="1121324"/>
    <lineage>
        <taxon>Bacteria</taxon>
        <taxon>Bacillati</taxon>
        <taxon>Bacillota</taxon>
        <taxon>Clostridia</taxon>
        <taxon>Peptostreptococcales</taxon>
        <taxon>Peptoclostridiaceae</taxon>
        <taxon>Peptoclostridium</taxon>
    </lineage>
</organism>
<protein>
    <recommendedName>
        <fullName evidence="4 12">Trigger factor</fullName>
        <shortName evidence="12">TF</shortName>
        <ecNumber evidence="3 12">5.2.1.8</ecNumber>
    </recommendedName>
    <alternativeName>
        <fullName evidence="11 12">PPIase</fullName>
    </alternativeName>
</protein>
<keyword evidence="9 12" id="KW-0131">Cell cycle</keyword>